<dbReference type="EMBL" id="DSTX01000001">
    <property type="protein sequence ID" value="HFK19797.1"/>
    <property type="molecule type" value="Genomic_DNA"/>
</dbReference>
<comment type="caution">
    <text evidence="1">The sequence shown here is derived from an EMBL/GenBank/DDBJ whole genome shotgun (WGS) entry which is preliminary data.</text>
</comment>
<name>A0A7C3J3Z8_9CREN</name>
<gene>
    <name evidence="1" type="ORF">ENS19_00765</name>
</gene>
<organism evidence="1">
    <name type="scientific">Candidatus Methanomethylicus mesodigestus</name>
    <dbReference type="NCBI Taxonomy" id="1867258"/>
    <lineage>
        <taxon>Archaea</taxon>
        <taxon>Thermoproteota</taxon>
        <taxon>Methanosuratincolia</taxon>
        <taxon>Candidatus Methanomethylicales</taxon>
        <taxon>Candidatus Methanomethylicaceae</taxon>
        <taxon>Candidatus Methanomethylicus</taxon>
    </lineage>
</organism>
<proteinExistence type="predicted"/>
<dbReference type="NCBIfam" id="NF045597">
    <property type="entry name" value="TudS_rel_CD3072"/>
    <property type="match status" value="1"/>
</dbReference>
<protein>
    <recommendedName>
        <fullName evidence="2">DUF523 domain-containing protein</fullName>
    </recommendedName>
</protein>
<dbReference type="InterPro" id="IPR054648">
    <property type="entry name" value="TudS-rel"/>
</dbReference>
<evidence type="ECO:0000313" key="1">
    <source>
        <dbReference type="EMBL" id="HFK19797.1"/>
    </source>
</evidence>
<accession>A0A7C3J3Z8</accession>
<reference evidence="1" key="1">
    <citation type="journal article" date="2020" name="mSystems">
        <title>Genome- and Community-Level Interaction Insights into Carbon Utilization and Element Cycling Functions of Hydrothermarchaeota in Hydrothermal Sediment.</title>
        <authorList>
            <person name="Zhou Z."/>
            <person name="Liu Y."/>
            <person name="Xu W."/>
            <person name="Pan J."/>
            <person name="Luo Z.H."/>
            <person name="Li M."/>
        </authorList>
    </citation>
    <scope>NUCLEOTIDE SEQUENCE [LARGE SCALE GENOMIC DNA]</scope>
    <source>
        <strain evidence="1">SpSt-468</strain>
    </source>
</reference>
<sequence length="190" mass="21358">MVLMNDKRSKKIAIVAHCLLNQNAKVNGFAFFPAMIKPIIEILHSKNYGILQLPCPETTFAGTRRWWYVREQYDTPGYRSHCRRLLQPIVDQICEYTKEGFKVVIIGLDGSPSCGVKFSGTSAEWGGAPKIPDAQLTNYPTTTKPGVFIEELTCMIKEAGVQIPKIIGAGFDMPNFDEKRIVDELVEFLD</sequence>
<dbReference type="AlphaFoldDB" id="A0A7C3J3Z8"/>
<evidence type="ECO:0008006" key="2">
    <source>
        <dbReference type="Google" id="ProtNLM"/>
    </source>
</evidence>